<evidence type="ECO:0008006" key="3">
    <source>
        <dbReference type="Google" id="ProtNLM"/>
    </source>
</evidence>
<dbReference type="AlphaFoldDB" id="A0A8S3SII6"/>
<dbReference type="OrthoDB" id="6143473at2759"/>
<reference evidence="1" key="1">
    <citation type="submission" date="2021-03" db="EMBL/GenBank/DDBJ databases">
        <authorList>
            <person name="Bekaert M."/>
        </authorList>
    </citation>
    <scope>NUCLEOTIDE SEQUENCE</scope>
</reference>
<dbReference type="Gene3D" id="2.120.10.30">
    <property type="entry name" value="TolB, C-terminal domain"/>
    <property type="match status" value="1"/>
</dbReference>
<dbReference type="SUPFAM" id="SSF63829">
    <property type="entry name" value="Calcium-dependent phosphotriesterase"/>
    <property type="match status" value="1"/>
</dbReference>
<dbReference type="Proteomes" id="UP000683360">
    <property type="component" value="Unassembled WGS sequence"/>
</dbReference>
<proteinExistence type="predicted"/>
<gene>
    <name evidence="1" type="ORF">MEDL_34140</name>
</gene>
<accession>A0A8S3SII6</accession>
<evidence type="ECO:0000313" key="2">
    <source>
        <dbReference type="Proteomes" id="UP000683360"/>
    </source>
</evidence>
<evidence type="ECO:0000313" key="1">
    <source>
        <dbReference type="EMBL" id="CAG2220608.1"/>
    </source>
</evidence>
<name>A0A8S3SII6_MYTED</name>
<organism evidence="1 2">
    <name type="scientific">Mytilus edulis</name>
    <name type="common">Blue mussel</name>
    <dbReference type="NCBI Taxonomy" id="6550"/>
    <lineage>
        <taxon>Eukaryota</taxon>
        <taxon>Metazoa</taxon>
        <taxon>Spiralia</taxon>
        <taxon>Lophotrochozoa</taxon>
        <taxon>Mollusca</taxon>
        <taxon>Bivalvia</taxon>
        <taxon>Autobranchia</taxon>
        <taxon>Pteriomorphia</taxon>
        <taxon>Mytilida</taxon>
        <taxon>Mytiloidea</taxon>
        <taxon>Mytilidae</taxon>
        <taxon>Mytilinae</taxon>
        <taxon>Mytilus</taxon>
    </lineage>
</organism>
<dbReference type="EMBL" id="CAJPWZ010001666">
    <property type="protein sequence ID" value="CAG2220608.1"/>
    <property type="molecule type" value="Genomic_DNA"/>
</dbReference>
<protein>
    <recommendedName>
        <fullName evidence="3">TRIM2_3</fullName>
    </recommendedName>
</protein>
<keyword evidence="2" id="KW-1185">Reference proteome</keyword>
<dbReference type="InterPro" id="IPR011042">
    <property type="entry name" value="6-blade_b-propeller_TolB-like"/>
</dbReference>
<comment type="caution">
    <text evidence="1">The sequence shown here is derived from an EMBL/GenBank/DDBJ whole genome shotgun (WGS) entry which is preliminary data.</text>
</comment>
<sequence length="405" mass="46152">MSEIEISKSYELEQKILEEGKLAKKVQSQCLMLLQETEEKSKKHTELMSFKKSEVLEEEKDIEMVMQQVENIHKSKNTEKFFEALGCLHAKLESIEQSTSPKSFNIKTQQYVPNYKIQTKSKTVEMEIQFEIKSKYDVDMSFINSITSDKDGNIWIADGGKQIQQLQLKEGVKITNSIKIEIRDPEIRCLNNKVLLASSRHIFQLASDKESKVFKDLSPNAPYTLHVTDNQIIVGMECSSMTDKEETPIIIRLGFDGEIIQFYKNHGRQLLTRDVVRCCTTANDDDICYIDSIYKGGFKGDVVFISRDGIIQWKYKGNSLINSDEHFFAPVEVLSTKSNNLIISDIKQHALHVVTAKGELVTILDLELMGLEKPGVMTIDVSGTLWIESKELNKERLSAVIFSGF</sequence>